<name>A0ABR7HUX6_9FIRM</name>
<evidence type="ECO:0000256" key="1">
    <source>
        <dbReference type="ARBA" id="ARBA00004651"/>
    </source>
</evidence>
<evidence type="ECO:0000256" key="5">
    <source>
        <dbReference type="ARBA" id="ARBA00022692"/>
    </source>
</evidence>
<evidence type="ECO:0000256" key="2">
    <source>
        <dbReference type="ARBA" id="ARBA00010323"/>
    </source>
</evidence>
<dbReference type="PIRSF" id="PIRSF016636">
    <property type="entry name" value="AlgI_DltB"/>
    <property type="match status" value="1"/>
</dbReference>
<evidence type="ECO:0000256" key="10">
    <source>
        <dbReference type="SAM" id="Phobius"/>
    </source>
</evidence>
<sequence>MLFSSSIFLFLFLPLMLLGYYGPCRLLGRWSRPAQNLLLLVGSLLFYAWGEPWFVLVMMASILVNYAFGLWVHAQKSRGKSTRVSVVLSVASNLGLMFVFKYLTFVLGELGRLGLSLTVPVIELPLGISFFTFQAMSYVLDVNRDRGQVQRNPLKVALYISFFPQLIAGPIVKYETVAEEIDSRRETWEDCSAGVCRFLVGLGKKVILANQLAVVADFAYGLSPHALSTGMAWLGSLCYTLQIYYDFSGYSDMAIGMGRMFGFHFLENFNYPYISRSVTEFWHRWHISLSTWFRDYVYFPLGGSRVDRRWKHIRNLFVVWLLTGIWHGAAWTFLLWGLYYFALQFLEKFCGLGRGWPKWTQWLFTFFLVNLGWVFFRAEQLSVALPYLHAMFTPAAGVWDGYASLFLTDNLPILLAAVLGCAPLLPWLGARTAHWKGGAALARDLCCSAALLLLLVISASFIVKGTYNPFIYSNF</sequence>
<evidence type="ECO:0000313" key="12">
    <source>
        <dbReference type="Proteomes" id="UP000660021"/>
    </source>
</evidence>
<dbReference type="Pfam" id="PF03062">
    <property type="entry name" value="MBOAT"/>
    <property type="match status" value="1"/>
</dbReference>
<dbReference type="PIRSF" id="PIRSF500217">
    <property type="entry name" value="AlgI"/>
    <property type="match status" value="1"/>
</dbReference>
<evidence type="ECO:0000256" key="4">
    <source>
        <dbReference type="ARBA" id="ARBA00022679"/>
    </source>
</evidence>
<keyword evidence="6 10" id="KW-1133">Transmembrane helix</keyword>
<comment type="caution">
    <text evidence="11">The sequence shown here is derived from an EMBL/GenBank/DDBJ whole genome shotgun (WGS) entry which is preliminary data.</text>
</comment>
<feature type="transmembrane region" description="Helical" evidence="10">
    <location>
        <begin position="411"/>
        <end position="429"/>
    </location>
</feature>
<comment type="subcellular location">
    <subcellularLocation>
        <location evidence="1">Cell membrane</location>
        <topology evidence="1">Multi-pass membrane protein</topology>
    </subcellularLocation>
</comment>
<feature type="transmembrane region" description="Helical" evidence="10">
    <location>
        <begin position="359"/>
        <end position="376"/>
    </location>
</feature>
<keyword evidence="8 9" id="KW-0012">Acyltransferase</keyword>
<evidence type="ECO:0000256" key="9">
    <source>
        <dbReference type="PIRNR" id="PIRNR016636"/>
    </source>
</evidence>
<dbReference type="EMBL" id="JACOPR010000006">
    <property type="protein sequence ID" value="MBC5731318.1"/>
    <property type="molecule type" value="Genomic_DNA"/>
</dbReference>
<organism evidence="11 12">
    <name type="scientific">Pseudoflavonifractor hominis</name>
    <dbReference type="NCBI Taxonomy" id="2763059"/>
    <lineage>
        <taxon>Bacteria</taxon>
        <taxon>Bacillati</taxon>
        <taxon>Bacillota</taxon>
        <taxon>Clostridia</taxon>
        <taxon>Eubacteriales</taxon>
        <taxon>Oscillospiraceae</taxon>
        <taxon>Pseudoflavonifractor</taxon>
    </lineage>
</organism>
<dbReference type="InterPro" id="IPR051085">
    <property type="entry name" value="MB_O-acyltransferase"/>
</dbReference>
<comment type="similarity">
    <text evidence="2 9">Belongs to the membrane-bound acyltransferase family.</text>
</comment>
<protein>
    <submittedName>
        <fullName evidence="11">MBOAT family protein</fullName>
    </submittedName>
</protein>
<dbReference type="PANTHER" id="PTHR13285">
    <property type="entry name" value="ACYLTRANSFERASE"/>
    <property type="match status" value="1"/>
</dbReference>
<feature type="transmembrane region" description="Helical" evidence="10">
    <location>
        <begin position="117"/>
        <end position="140"/>
    </location>
</feature>
<keyword evidence="4 9" id="KW-0808">Transferase</keyword>
<dbReference type="PANTHER" id="PTHR13285:SF23">
    <property type="entry name" value="TEICHOIC ACID D-ALANYLTRANSFERASE"/>
    <property type="match status" value="1"/>
</dbReference>
<dbReference type="InterPro" id="IPR028362">
    <property type="entry name" value="AlgI"/>
</dbReference>
<keyword evidence="7 9" id="KW-0472">Membrane</keyword>
<feature type="transmembrane region" description="Helical" evidence="10">
    <location>
        <begin position="441"/>
        <end position="463"/>
    </location>
</feature>
<feature type="transmembrane region" description="Helical" evidence="10">
    <location>
        <begin position="56"/>
        <end position="74"/>
    </location>
</feature>
<keyword evidence="3 9" id="KW-1003">Cell membrane</keyword>
<evidence type="ECO:0000256" key="6">
    <source>
        <dbReference type="ARBA" id="ARBA00022989"/>
    </source>
</evidence>
<keyword evidence="5 10" id="KW-0812">Transmembrane</keyword>
<proteinExistence type="inferred from homology"/>
<dbReference type="InterPro" id="IPR024194">
    <property type="entry name" value="Ac/AlaTfrase_AlgI/DltB"/>
</dbReference>
<dbReference type="Proteomes" id="UP000660021">
    <property type="component" value="Unassembled WGS sequence"/>
</dbReference>
<dbReference type="RefSeq" id="WP_186963981.1">
    <property type="nucleotide sequence ID" value="NZ_JACOPR010000006.1"/>
</dbReference>
<evidence type="ECO:0000256" key="3">
    <source>
        <dbReference type="ARBA" id="ARBA00022475"/>
    </source>
</evidence>
<evidence type="ECO:0000313" key="11">
    <source>
        <dbReference type="EMBL" id="MBC5731318.1"/>
    </source>
</evidence>
<evidence type="ECO:0000256" key="8">
    <source>
        <dbReference type="ARBA" id="ARBA00023315"/>
    </source>
</evidence>
<accession>A0ABR7HUX6</accession>
<feature type="transmembrane region" description="Helical" evidence="10">
    <location>
        <begin position="6"/>
        <end position="22"/>
    </location>
</feature>
<dbReference type="InterPro" id="IPR004299">
    <property type="entry name" value="MBOAT_fam"/>
</dbReference>
<feature type="transmembrane region" description="Helical" evidence="10">
    <location>
        <begin position="383"/>
        <end position="399"/>
    </location>
</feature>
<reference evidence="11 12" key="1">
    <citation type="submission" date="2020-08" db="EMBL/GenBank/DDBJ databases">
        <title>Genome public.</title>
        <authorList>
            <person name="Liu C."/>
            <person name="Sun Q."/>
        </authorList>
    </citation>
    <scope>NUCLEOTIDE SEQUENCE [LARGE SCALE GENOMIC DNA]</scope>
    <source>
        <strain evidence="11 12">New-38</strain>
    </source>
</reference>
<feature type="transmembrane region" description="Helical" evidence="10">
    <location>
        <begin position="317"/>
        <end position="339"/>
    </location>
</feature>
<gene>
    <name evidence="11" type="ORF">H8S34_10800</name>
</gene>
<evidence type="ECO:0000256" key="7">
    <source>
        <dbReference type="ARBA" id="ARBA00023136"/>
    </source>
</evidence>
<feature type="transmembrane region" description="Helical" evidence="10">
    <location>
        <begin position="86"/>
        <end position="105"/>
    </location>
</feature>
<keyword evidence="12" id="KW-1185">Reference proteome</keyword>